<name>A0A0U4Z7H2_ASPCI</name>
<dbReference type="Gene3D" id="2.60.120.260">
    <property type="entry name" value="Galactose-binding domain-like"/>
    <property type="match status" value="1"/>
</dbReference>
<dbReference type="SUPFAM" id="SSF49785">
    <property type="entry name" value="Galactose-binding domain-like"/>
    <property type="match status" value="1"/>
</dbReference>
<proteinExistence type="predicted"/>
<protein>
    <submittedName>
        <fullName evidence="1">Uncharacterized protein</fullName>
    </submittedName>
</protein>
<dbReference type="AlphaFoldDB" id="A0A0U4Z7H2"/>
<sequence>MYPRKENIDLALHLHKGELSERARRITGKANASSYAADLTAEEIKPGAPLNVIANRRGDNQVSYNRLDRLGANWTTVDLPHDWRIHEPPSPNRPESIKPGFQLAYQGYYHPGVAYYRKTLDCEDLADPAVDGPG</sequence>
<evidence type="ECO:0000313" key="2">
    <source>
        <dbReference type="Proteomes" id="UP000054771"/>
    </source>
</evidence>
<keyword evidence="2" id="KW-1185">Reference proteome</keyword>
<dbReference type="InterPro" id="IPR008979">
    <property type="entry name" value="Galactose-bd-like_sf"/>
</dbReference>
<reference evidence="2" key="1">
    <citation type="journal article" date="2016" name="Genome Announc.">
        <title>Draft genome sequences of fungus Aspergillus calidoustus.</title>
        <authorList>
            <person name="Horn F."/>
            <person name="Linde J."/>
            <person name="Mattern D.J."/>
            <person name="Walther G."/>
            <person name="Guthke R."/>
            <person name="Scherlach K."/>
            <person name="Martin K."/>
            <person name="Brakhage A.A."/>
            <person name="Petzke L."/>
            <person name="Valiante V."/>
        </authorList>
    </citation>
    <scope>NUCLEOTIDE SEQUENCE [LARGE SCALE GENOMIC DNA]</scope>
    <source>
        <strain evidence="2">SF006504</strain>
    </source>
</reference>
<evidence type="ECO:0000313" key="1">
    <source>
        <dbReference type="EMBL" id="CEL05701.1"/>
    </source>
</evidence>
<organism evidence="1 2">
    <name type="scientific">Aspergillus calidoustus</name>
    <dbReference type="NCBI Taxonomy" id="454130"/>
    <lineage>
        <taxon>Eukaryota</taxon>
        <taxon>Fungi</taxon>
        <taxon>Dikarya</taxon>
        <taxon>Ascomycota</taxon>
        <taxon>Pezizomycotina</taxon>
        <taxon>Eurotiomycetes</taxon>
        <taxon>Eurotiomycetidae</taxon>
        <taxon>Eurotiales</taxon>
        <taxon>Aspergillaceae</taxon>
        <taxon>Aspergillus</taxon>
        <taxon>Aspergillus subgen. Nidulantes</taxon>
    </lineage>
</organism>
<gene>
    <name evidence="1" type="ORF">ASPCAL06818</name>
</gene>
<dbReference type="EMBL" id="CDMC01000005">
    <property type="protein sequence ID" value="CEL05701.1"/>
    <property type="molecule type" value="Genomic_DNA"/>
</dbReference>
<dbReference type="Proteomes" id="UP000054771">
    <property type="component" value="Unassembled WGS sequence"/>
</dbReference>
<accession>A0A0U4Z7H2</accession>